<dbReference type="Proteomes" id="UP000683925">
    <property type="component" value="Unassembled WGS sequence"/>
</dbReference>
<sequence>MITMKGFKYNSNNSVQFPGPGQYNSDDSICKPKDGSVKIVPEQRSKAMLTKYIPGPGQYSIKSTLEEPAWGFKKEIRSTLIRKDLIQGQDLIIFLLNLMKFLNIYYRYVHQILYQFK</sequence>
<evidence type="ECO:0000313" key="2">
    <source>
        <dbReference type="Proteomes" id="UP000683925"/>
    </source>
</evidence>
<dbReference type="EMBL" id="CAJJDP010000041">
    <property type="protein sequence ID" value="CAD8162207.1"/>
    <property type="molecule type" value="Genomic_DNA"/>
</dbReference>
<dbReference type="OrthoDB" id="283550at2759"/>
<proteinExistence type="predicted"/>
<gene>
    <name evidence="1" type="ORF">POCTA_138.1.T0410129</name>
</gene>
<keyword evidence="2" id="KW-1185">Reference proteome</keyword>
<protein>
    <submittedName>
        <fullName evidence="1">Uncharacterized protein</fullName>
    </submittedName>
</protein>
<organism evidence="1 2">
    <name type="scientific">Paramecium octaurelia</name>
    <dbReference type="NCBI Taxonomy" id="43137"/>
    <lineage>
        <taxon>Eukaryota</taxon>
        <taxon>Sar</taxon>
        <taxon>Alveolata</taxon>
        <taxon>Ciliophora</taxon>
        <taxon>Intramacronucleata</taxon>
        <taxon>Oligohymenophorea</taxon>
        <taxon>Peniculida</taxon>
        <taxon>Parameciidae</taxon>
        <taxon>Paramecium</taxon>
    </lineage>
</organism>
<dbReference type="InterPro" id="IPR010736">
    <property type="entry name" value="SHIPPO-rpt"/>
</dbReference>
<dbReference type="AlphaFoldDB" id="A0A8S1UDI4"/>
<accession>A0A8S1UDI4</accession>
<name>A0A8S1UDI4_PAROT</name>
<dbReference type="Pfam" id="PF07004">
    <property type="entry name" value="SHIPPO-rpt"/>
    <property type="match status" value="2"/>
</dbReference>
<comment type="caution">
    <text evidence="1">The sequence shown here is derived from an EMBL/GenBank/DDBJ whole genome shotgun (WGS) entry which is preliminary data.</text>
</comment>
<reference evidence="1" key="1">
    <citation type="submission" date="2021-01" db="EMBL/GenBank/DDBJ databases">
        <authorList>
            <consortium name="Genoscope - CEA"/>
            <person name="William W."/>
        </authorList>
    </citation>
    <scope>NUCLEOTIDE SEQUENCE</scope>
</reference>
<evidence type="ECO:0000313" key="1">
    <source>
        <dbReference type="EMBL" id="CAD8162207.1"/>
    </source>
</evidence>